<keyword evidence="3" id="KW-1185">Reference proteome</keyword>
<feature type="compositionally biased region" description="Polar residues" evidence="1">
    <location>
        <begin position="87"/>
        <end position="100"/>
    </location>
</feature>
<evidence type="ECO:0000313" key="2">
    <source>
        <dbReference type="EMBL" id="KAJ7655477.1"/>
    </source>
</evidence>
<sequence length="346" mass="37469">MSSPSTPDLDAPPECLQEGEPPLVRSPSSTTKQKIMKNSNDDDNEEMRDFIVSDNDEIGRVLPDSKPKSKNKSRVDLPSKNTRSHSKAVSDSNGTSSKTDTVCGKQSPFSKFGSAPSENQKKLEVRPSSKSVSISTSEYEAFKQYLANQGDSSGPTLGSAFKQKSKGASKINNAESKAKTVSTSRKPAKGWVYLDDDDEGAPDVDIPSSDKLKRQASKKGASQLSKRKHEIPDHENLDEDEQPPKKKPSKSMAVTNTKHALMDSEDELECVPAPSTPKKLASAVRGKGKAVKSAKKVKIEEEEKVLETTTVLKVKSLPAECEVTNLDLQDPALAEAGVYDSLPPLQ</sequence>
<feature type="compositionally biased region" description="Polar residues" evidence="1">
    <location>
        <begin position="26"/>
        <end position="38"/>
    </location>
</feature>
<feature type="region of interest" description="Disordered" evidence="1">
    <location>
        <begin position="148"/>
        <end position="287"/>
    </location>
</feature>
<dbReference type="Proteomes" id="UP001221757">
    <property type="component" value="Unassembled WGS sequence"/>
</dbReference>
<reference evidence="2" key="1">
    <citation type="submission" date="2023-03" db="EMBL/GenBank/DDBJ databases">
        <title>Massive genome expansion in bonnet fungi (Mycena s.s.) driven by repeated elements and novel gene families across ecological guilds.</title>
        <authorList>
            <consortium name="Lawrence Berkeley National Laboratory"/>
            <person name="Harder C.B."/>
            <person name="Miyauchi S."/>
            <person name="Viragh M."/>
            <person name="Kuo A."/>
            <person name="Thoen E."/>
            <person name="Andreopoulos B."/>
            <person name="Lu D."/>
            <person name="Skrede I."/>
            <person name="Drula E."/>
            <person name="Henrissat B."/>
            <person name="Morin E."/>
            <person name="Kohler A."/>
            <person name="Barry K."/>
            <person name="LaButti K."/>
            <person name="Morin E."/>
            <person name="Salamov A."/>
            <person name="Lipzen A."/>
            <person name="Mereny Z."/>
            <person name="Hegedus B."/>
            <person name="Baldrian P."/>
            <person name="Stursova M."/>
            <person name="Weitz H."/>
            <person name="Taylor A."/>
            <person name="Grigoriev I.V."/>
            <person name="Nagy L.G."/>
            <person name="Martin F."/>
            <person name="Kauserud H."/>
        </authorList>
    </citation>
    <scope>NUCLEOTIDE SEQUENCE</scope>
    <source>
        <strain evidence="2">CBHHK067</strain>
    </source>
</reference>
<feature type="compositionally biased region" description="Polar residues" evidence="1">
    <location>
        <begin position="170"/>
        <end position="185"/>
    </location>
</feature>
<feature type="compositionally biased region" description="Basic and acidic residues" evidence="1">
    <location>
        <begin position="47"/>
        <end position="77"/>
    </location>
</feature>
<evidence type="ECO:0000313" key="3">
    <source>
        <dbReference type="Proteomes" id="UP001221757"/>
    </source>
</evidence>
<dbReference type="AlphaFoldDB" id="A0AAD7G1E8"/>
<gene>
    <name evidence="2" type="ORF">B0H17DRAFT_1146415</name>
</gene>
<dbReference type="EMBL" id="JARKIE010000309">
    <property type="protein sequence ID" value="KAJ7655477.1"/>
    <property type="molecule type" value="Genomic_DNA"/>
</dbReference>
<evidence type="ECO:0000256" key="1">
    <source>
        <dbReference type="SAM" id="MobiDB-lite"/>
    </source>
</evidence>
<name>A0AAD7G1E8_MYCRO</name>
<organism evidence="2 3">
    <name type="scientific">Mycena rosella</name>
    <name type="common">Pink bonnet</name>
    <name type="synonym">Agaricus rosellus</name>
    <dbReference type="NCBI Taxonomy" id="1033263"/>
    <lineage>
        <taxon>Eukaryota</taxon>
        <taxon>Fungi</taxon>
        <taxon>Dikarya</taxon>
        <taxon>Basidiomycota</taxon>
        <taxon>Agaricomycotina</taxon>
        <taxon>Agaricomycetes</taxon>
        <taxon>Agaricomycetidae</taxon>
        <taxon>Agaricales</taxon>
        <taxon>Marasmiineae</taxon>
        <taxon>Mycenaceae</taxon>
        <taxon>Mycena</taxon>
    </lineage>
</organism>
<accession>A0AAD7G1E8</accession>
<proteinExistence type="predicted"/>
<comment type="caution">
    <text evidence="2">The sequence shown here is derived from an EMBL/GenBank/DDBJ whole genome shotgun (WGS) entry which is preliminary data.</text>
</comment>
<feature type="region of interest" description="Disordered" evidence="1">
    <location>
        <begin position="1"/>
        <end position="134"/>
    </location>
</feature>
<protein>
    <submittedName>
        <fullName evidence="2">Uncharacterized protein</fullName>
    </submittedName>
</protein>